<gene>
    <name evidence="1" type="ORF">GWC95_02775</name>
</gene>
<keyword evidence="2" id="KW-1185">Reference proteome</keyword>
<dbReference type="GO" id="GO:0008168">
    <property type="term" value="F:methyltransferase activity"/>
    <property type="evidence" value="ECO:0007669"/>
    <property type="project" value="UniProtKB-KW"/>
</dbReference>
<comment type="caution">
    <text evidence="1">The sequence shown here is derived from an EMBL/GenBank/DDBJ whole genome shotgun (WGS) entry which is preliminary data.</text>
</comment>
<dbReference type="Pfam" id="PF13489">
    <property type="entry name" value="Methyltransf_23"/>
    <property type="match status" value="1"/>
</dbReference>
<sequence length="322" mass="36861">MTTPCILCGNTNGNELFQVKELQLGLDEYFEYQLCGACGSMQLQDVPGNLGKYYPNEDYYSFKLDMQHRSKPDALRKIKTEYLLFGKNKLVGGWLSIGYKLPEQLQWMKDVGAKFGDAILDIGTGNGSLLLRLFQFGFTNLTGIDPFIDESHTYGSIRILKKDIYEVSEQYDVVMMHHSLEHMFEPKKVLAQAMNITKPGGSVMIRIPVMGNYGWQKYGVFWCGIDAPRHIFIPSAHQLRKLATDAGFAIEKFYYDSSDYLIWSSEQYMKGMPLHDPKSHMFNKDNSSMFSKEDIHRFRELMKTENEKGNGDTAVICLRKPA</sequence>
<dbReference type="SUPFAM" id="SSF53335">
    <property type="entry name" value="S-adenosyl-L-methionine-dependent methyltransferases"/>
    <property type="match status" value="1"/>
</dbReference>
<dbReference type="RefSeq" id="WP_161817138.1">
    <property type="nucleotide sequence ID" value="NZ_JAACJS010000002.1"/>
</dbReference>
<organism evidence="1 2">
    <name type="scientific">Sediminibacterium roseum</name>
    <dbReference type="NCBI Taxonomy" id="1978412"/>
    <lineage>
        <taxon>Bacteria</taxon>
        <taxon>Pseudomonadati</taxon>
        <taxon>Bacteroidota</taxon>
        <taxon>Chitinophagia</taxon>
        <taxon>Chitinophagales</taxon>
        <taxon>Chitinophagaceae</taxon>
        <taxon>Sediminibacterium</taxon>
    </lineage>
</organism>
<dbReference type="EMBL" id="JAACJS010000002">
    <property type="protein sequence ID" value="NCI48829.1"/>
    <property type="molecule type" value="Genomic_DNA"/>
</dbReference>
<reference evidence="1 2" key="1">
    <citation type="submission" date="2020-01" db="EMBL/GenBank/DDBJ databases">
        <title>Genome analysis.</title>
        <authorList>
            <person name="Wu S."/>
            <person name="Wang G."/>
        </authorList>
    </citation>
    <scope>NUCLEOTIDE SEQUENCE [LARGE SCALE GENOMIC DNA]</scope>
    <source>
        <strain evidence="1 2">SYL130</strain>
    </source>
</reference>
<keyword evidence="1" id="KW-0808">Transferase</keyword>
<accession>A0ABW9ZRA5</accession>
<dbReference type="Proteomes" id="UP000753802">
    <property type="component" value="Unassembled WGS sequence"/>
</dbReference>
<keyword evidence="1" id="KW-0489">Methyltransferase</keyword>
<dbReference type="InterPro" id="IPR029063">
    <property type="entry name" value="SAM-dependent_MTases_sf"/>
</dbReference>
<dbReference type="Gene3D" id="3.40.50.150">
    <property type="entry name" value="Vaccinia Virus protein VP39"/>
    <property type="match status" value="1"/>
</dbReference>
<dbReference type="CDD" id="cd02440">
    <property type="entry name" value="AdoMet_MTases"/>
    <property type="match status" value="1"/>
</dbReference>
<dbReference type="GO" id="GO:0032259">
    <property type="term" value="P:methylation"/>
    <property type="evidence" value="ECO:0007669"/>
    <property type="project" value="UniProtKB-KW"/>
</dbReference>
<evidence type="ECO:0000313" key="2">
    <source>
        <dbReference type="Proteomes" id="UP000753802"/>
    </source>
</evidence>
<evidence type="ECO:0000313" key="1">
    <source>
        <dbReference type="EMBL" id="NCI48829.1"/>
    </source>
</evidence>
<name>A0ABW9ZRA5_9BACT</name>
<dbReference type="PANTHER" id="PTHR43861">
    <property type="entry name" value="TRANS-ACONITATE 2-METHYLTRANSFERASE-RELATED"/>
    <property type="match status" value="1"/>
</dbReference>
<proteinExistence type="predicted"/>
<protein>
    <submittedName>
        <fullName evidence="1">Class I SAM-dependent methyltransferase</fullName>
    </submittedName>
</protein>